<keyword evidence="2" id="KW-0175">Coiled coil</keyword>
<dbReference type="SMART" id="SM00830">
    <property type="entry name" value="CM_2"/>
    <property type="match status" value="1"/>
</dbReference>
<dbReference type="InterPro" id="IPR036979">
    <property type="entry name" value="CM_dom_sf"/>
</dbReference>
<accession>A0A832YSZ4</accession>
<dbReference type="GO" id="GO:0046417">
    <property type="term" value="P:chorismate metabolic process"/>
    <property type="evidence" value="ECO:0007669"/>
    <property type="project" value="InterPro"/>
</dbReference>
<evidence type="ECO:0000256" key="1">
    <source>
        <dbReference type="ARBA" id="ARBA00023235"/>
    </source>
</evidence>
<evidence type="ECO:0000259" key="3">
    <source>
        <dbReference type="PROSITE" id="PS51168"/>
    </source>
</evidence>
<dbReference type="PROSITE" id="PS51168">
    <property type="entry name" value="CHORISMATE_MUT_2"/>
    <property type="match status" value="1"/>
</dbReference>
<dbReference type="EMBL" id="DQSV01000024">
    <property type="protein sequence ID" value="HIP16909.1"/>
    <property type="molecule type" value="Genomic_DNA"/>
</dbReference>
<dbReference type="GO" id="GO:0004106">
    <property type="term" value="F:chorismate mutase activity"/>
    <property type="evidence" value="ECO:0007669"/>
    <property type="project" value="InterPro"/>
</dbReference>
<sequence>MSKSIEDLKNIRSKIDEIDEKLISLMAKRTNFATEIALLKVELNMPVNDEKREREIRERICKLCEKYNFDCDLALKIIEMLVEYNKKIQIKEISLKK</sequence>
<dbReference type="Pfam" id="PF01817">
    <property type="entry name" value="CM_2"/>
    <property type="match status" value="1"/>
</dbReference>
<keyword evidence="1" id="KW-0413">Isomerase</keyword>
<name>A0A832YSZ4_9EURY</name>
<feature type="coiled-coil region" evidence="2">
    <location>
        <begin position="1"/>
        <end position="28"/>
    </location>
</feature>
<dbReference type="Gene3D" id="1.20.59.10">
    <property type="entry name" value="Chorismate mutase"/>
    <property type="match status" value="1"/>
</dbReference>
<organism evidence="4 5">
    <name type="scientific">Methanothermococcus okinawensis</name>
    <dbReference type="NCBI Taxonomy" id="155863"/>
    <lineage>
        <taxon>Archaea</taxon>
        <taxon>Methanobacteriati</taxon>
        <taxon>Methanobacteriota</taxon>
        <taxon>Methanomada group</taxon>
        <taxon>Methanococci</taxon>
        <taxon>Methanococcales</taxon>
        <taxon>Methanococcaceae</taxon>
        <taxon>Methanothermococcus</taxon>
    </lineage>
</organism>
<evidence type="ECO:0000256" key="2">
    <source>
        <dbReference type="SAM" id="Coils"/>
    </source>
</evidence>
<proteinExistence type="predicted"/>
<dbReference type="InterPro" id="IPR051331">
    <property type="entry name" value="Chorismate_mutase-related"/>
</dbReference>
<reference evidence="4" key="1">
    <citation type="journal article" date="2020" name="ISME J.">
        <title>Gammaproteobacteria mediating utilization of methyl-, sulfur- and petroleum organic compounds in deep ocean hydrothermal plumes.</title>
        <authorList>
            <person name="Zhou Z."/>
            <person name="Liu Y."/>
            <person name="Pan J."/>
            <person name="Cron B.R."/>
            <person name="Toner B.M."/>
            <person name="Anantharaman K."/>
            <person name="Breier J.A."/>
            <person name="Dick G.J."/>
            <person name="Li M."/>
        </authorList>
    </citation>
    <scope>NUCLEOTIDE SEQUENCE</scope>
    <source>
        <strain evidence="4">SZUA-1385</strain>
    </source>
</reference>
<dbReference type="GO" id="GO:0009697">
    <property type="term" value="P:salicylic acid biosynthetic process"/>
    <property type="evidence" value="ECO:0007669"/>
    <property type="project" value="TreeGrafter"/>
</dbReference>
<dbReference type="SUPFAM" id="SSF48600">
    <property type="entry name" value="Chorismate mutase II"/>
    <property type="match status" value="1"/>
</dbReference>
<dbReference type="PANTHER" id="PTHR38041">
    <property type="entry name" value="CHORISMATE MUTASE"/>
    <property type="match status" value="1"/>
</dbReference>
<dbReference type="AlphaFoldDB" id="A0A832YSZ4"/>
<dbReference type="Proteomes" id="UP000605144">
    <property type="component" value="Unassembled WGS sequence"/>
</dbReference>
<dbReference type="NCBIfam" id="NF004925">
    <property type="entry name" value="PRK06285.1"/>
    <property type="match status" value="1"/>
</dbReference>
<evidence type="ECO:0000313" key="5">
    <source>
        <dbReference type="Proteomes" id="UP000605144"/>
    </source>
</evidence>
<comment type="caution">
    <text evidence="4">The sequence shown here is derived from an EMBL/GenBank/DDBJ whole genome shotgun (WGS) entry which is preliminary data.</text>
</comment>
<dbReference type="PANTHER" id="PTHR38041:SF1">
    <property type="entry name" value="CHORISMATE MUTASE"/>
    <property type="match status" value="1"/>
</dbReference>
<feature type="domain" description="Chorismate mutase" evidence="3">
    <location>
        <begin position="2"/>
        <end position="93"/>
    </location>
</feature>
<dbReference type="InterPro" id="IPR036263">
    <property type="entry name" value="Chorismate_II_sf"/>
</dbReference>
<protein>
    <recommendedName>
        <fullName evidence="3">Chorismate mutase domain-containing protein</fullName>
    </recommendedName>
</protein>
<evidence type="ECO:0000313" key="4">
    <source>
        <dbReference type="EMBL" id="HIP16909.1"/>
    </source>
</evidence>
<dbReference type="InterPro" id="IPR002701">
    <property type="entry name" value="CM_II_prokaryot"/>
</dbReference>
<gene>
    <name evidence="4" type="ORF">EYG76_01200</name>
</gene>